<evidence type="ECO:0000313" key="2">
    <source>
        <dbReference type="Proteomes" id="UP000579136"/>
    </source>
</evidence>
<proteinExistence type="predicted"/>
<name>A0A9Q2CYP9_9STAP</name>
<gene>
    <name evidence="1" type="ORF">HNQ45_000577</name>
</gene>
<reference evidence="1 2" key="1">
    <citation type="submission" date="2020-08" db="EMBL/GenBank/DDBJ databases">
        <title>Genomic Encyclopedia of Type Strains, Phase IV (KMG-IV): sequencing the most valuable type-strain genomes for metagenomic binning, comparative biology and taxonomic classification.</title>
        <authorList>
            <person name="Goeker M."/>
        </authorList>
    </citation>
    <scope>NUCLEOTIDE SEQUENCE [LARGE SCALE GENOMIC DNA]</scope>
    <source>
        <strain evidence="1 2">DSM 19163</strain>
    </source>
</reference>
<protein>
    <submittedName>
        <fullName evidence="1">Uncharacterized protein</fullName>
    </submittedName>
</protein>
<dbReference type="EMBL" id="JACHHF010000003">
    <property type="protein sequence ID" value="MBB5175702.1"/>
    <property type="molecule type" value="Genomic_DNA"/>
</dbReference>
<accession>A0A9Q2CYP9</accession>
<dbReference type="RefSeq" id="WP_183673241.1">
    <property type="nucleotide sequence ID" value="NZ_CBCRYX010000002.1"/>
</dbReference>
<dbReference type="AlphaFoldDB" id="A0A9Q2CYP9"/>
<comment type="caution">
    <text evidence="1">The sequence shown here is derived from an EMBL/GenBank/DDBJ whole genome shotgun (WGS) entry which is preliminary data.</text>
</comment>
<organism evidence="1 2">
    <name type="scientific">Nosocomiicoccus ampullae</name>
    <dbReference type="NCBI Taxonomy" id="489910"/>
    <lineage>
        <taxon>Bacteria</taxon>
        <taxon>Bacillati</taxon>
        <taxon>Bacillota</taxon>
        <taxon>Bacilli</taxon>
        <taxon>Bacillales</taxon>
        <taxon>Staphylococcaceae</taxon>
        <taxon>Nosocomiicoccus</taxon>
    </lineage>
</organism>
<dbReference type="Proteomes" id="UP000579136">
    <property type="component" value="Unassembled WGS sequence"/>
</dbReference>
<keyword evidence="2" id="KW-1185">Reference proteome</keyword>
<sequence length="81" mass="9315">MIFENGECVITYQSDKAFTDDEKESMLTRFNAIKSDEIYDIVMTQSTVNLLYYPTKIMERLSVVDPSEIVIEKLVEVVGVK</sequence>
<evidence type="ECO:0000313" key="1">
    <source>
        <dbReference type="EMBL" id="MBB5175702.1"/>
    </source>
</evidence>